<accession>A0A401WY40</accession>
<proteinExistence type="predicted"/>
<gene>
    <name evidence="1" type="ORF">NBRC3188_2989</name>
</gene>
<dbReference type="AlphaFoldDB" id="A0A401WY40"/>
<evidence type="ECO:0000313" key="2">
    <source>
        <dbReference type="Proteomes" id="UP000287300"/>
    </source>
</evidence>
<organism evidence="1 2">
    <name type="scientific">Acetobacter pasteurianus NBRC 3188</name>
    <dbReference type="NCBI Taxonomy" id="1226663"/>
    <lineage>
        <taxon>Bacteria</taxon>
        <taxon>Pseudomonadati</taxon>
        <taxon>Pseudomonadota</taxon>
        <taxon>Alphaproteobacteria</taxon>
        <taxon>Acetobacterales</taxon>
        <taxon>Acetobacteraceae</taxon>
        <taxon>Acetobacter</taxon>
    </lineage>
</organism>
<dbReference type="Proteomes" id="UP000287300">
    <property type="component" value="Unassembled WGS sequence"/>
</dbReference>
<comment type="caution">
    <text evidence="1">The sequence shown here is derived from an EMBL/GenBank/DDBJ whole genome shotgun (WGS) entry which is preliminary data.</text>
</comment>
<protein>
    <submittedName>
        <fullName evidence="1">Uncharacterized protein</fullName>
    </submittedName>
</protein>
<name>A0A401WY40_ACEPA</name>
<dbReference type="RefSeq" id="WP_124296580.1">
    <property type="nucleotide sequence ID" value="NZ_BDES01000081.1"/>
</dbReference>
<reference evidence="1 2" key="1">
    <citation type="submission" date="2016-06" db="EMBL/GenBank/DDBJ databases">
        <title>Acetobacter pasteurianus NBRC 3188 whole genome sequencing project.</title>
        <authorList>
            <person name="Matsutani M."/>
            <person name="Shiwa Y."/>
            <person name="Okamoto-Kainuma A."/>
            <person name="Ishikawa M."/>
            <person name="Koizumi Y."/>
            <person name="Yoshikawa H."/>
            <person name="Yakushi T."/>
            <person name="Matsushita K."/>
        </authorList>
    </citation>
    <scope>NUCLEOTIDE SEQUENCE [LARGE SCALE GENOMIC DNA]</scope>
    <source>
        <strain evidence="1 2">NBRC 3188</strain>
    </source>
</reference>
<dbReference type="EMBL" id="BDES01000081">
    <property type="protein sequence ID" value="GCD54292.1"/>
    <property type="molecule type" value="Genomic_DNA"/>
</dbReference>
<sequence>MKKIVKPAECPCCHGPSKKDLVLRVNNKAAVECTFCSHAGPSVNLSDYDLKTEDGQNDLLVGAVGKWNEDSAAWAYGSKRIMRLPEIPSPFEPPVLRKALNAAA</sequence>
<evidence type="ECO:0000313" key="1">
    <source>
        <dbReference type="EMBL" id="GCD54292.1"/>
    </source>
</evidence>